<dbReference type="AlphaFoldDB" id="A0A8X8GV96"/>
<keyword evidence="4" id="KW-0812">Transmembrane</keyword>
<keyword evidence="2" id="KW-0121">Carboxypeptidase</keyword>
<evidence type="ECO:0000256" key="1">
    <source>
        <dbReference type="ARBA" id="ARBA00004370"/>
    </source>
</evidence>
<evidence type="ECO:0000256" key="2">
    <source>
        <dbReference type="ARBA" id="ARBA00022645"/>
    </source>
</evidence>
<keyword evidence="3 4" id="KW-0472">Membrane</keyword>
<evidence type="ECO:0000313" key="8">
    <source>
        <dbReference type="Proteomes" id="UP000484076"/>
    </source>
</evidence>
<dbReference type="SUPFAM" id="SSF56601">
    <property type="entry name" value="beta-lactamase/transpeptidase-like"/>
    <property type="match status" value="1"/>
</dbReference>
<evidence type="ECO:0000256" key="3">
    <source>
        <dbReference type="ARBA" id="ARBA00023136"/>
    </source>
</evidence>
<dbReference type="Pfam" id="PF03717">
    <property type="entry name" value="PBP_dimer"/>
    <property type="match status" value="1"/>
</dbReference>
<dbReference type="Pfam" id="PF00905">
    <property type="entry name" value="Transpeptidase"/>
    <property type="match status" value="1"/>
</dbReference>
<keyword evidence="2" id="KW-0378">Hydrolase</keyword>
<dbReference type="EMBL" id="WHUT02000002">
    <property type="protein sequence ID" value="NUB43782.1"/>
    <property type="molecule type" value="Genomic_DNA"/>
</dbReference>
<sequence length="603" mass="64676">MTRTPLRPLARILSARANGENPDTIERENLRLRHEELRDRSRNRAEGRLLLLGVAFFMAFTIIGGRMGLLAASQPEEPRAAATGAEILNQRADITDRNGRVLATNLLTHSLYAHPKDMVDPGRVARELAAIFPELDAEALQKRFTDGRSFLWVRRKLSPEQMQAVHDIGDPGLLFGPREMRLYPNGRLAAHVLGGASFGAEGVHSAEVIGTAGIEKALDARLRDPAKGTEPLTLSIDMTVQAATHEVLEAGMKMMNAKGAAAILMDVTSGEILSLVSLPDFDPNDRPQPLVGAKDDPADSPLFNRAVQGVYELGSTFKIFTAAQALELGLVNPETMVDANAPMQWGKHKIKEFQGKNYGPLLSVTDVIVKSSNVGTARLALQIGGLRQQAFLKSLGFFDATPLELVEAPGAKPLIPARWPEIVTITTSYGHGMSASPMHLAAAYATIANGGLSVTPTLLRQDRPGPGNRIMSEKSADAAVSMLRQVVTKGTASMGEVPGYAVAGKTGTADKPRPKELGGGYYKDKVINTFASVFPANDPKYVLIVTLDEPVETSGPEPRRTAGWTAVPVAAEVIRRTAPLLGLRPAVEFVAPDALLAANAIDE</sequence>
<dbReference type="GO" id="GO:0005886">
    <property type="term" value="C:plasma membrane"/>
    <property type="evidence" value="ECO:0007669"/>
    <property type="project" value="TreeGrafter"/>
</dbReference>
<dbReference type="PANTHER" id="PTHR30627:SF1">
    <property type="entry name" value="PEPTIDOGLYCAN D,D-TRANSPEPTIDASE FTSI"/>
    <property type="match status" value="1"/>
</dbReference>
<gene>
    <name evidence="7" type="ORF">GEU84_005245</name>
</gene>
<keyword evidence="2" id="KW-0645">Protease</keyword>
<dbReference type="Gene3D" id="3.40.710.10">
    <property type="entry name" value="DD-peptidase/beta-lactamase superfamily"/>
    <property type="match status" value="1"/>
</dbReference>
<feature type="domain" description="Penicillin-binding protein dimerisation" evidence="6">
    <location>
        <begin position="90"/>
        <end position="223"/>
    </location>
</feature>
<dbReference type="InterPro" id="IPR005311">
    <property type="entry name" value="PBP_dimer"/>
</dbReference>
<accession>A0A8X8GV96</accession>
<dbReference type="GO" id="GO:0004180">
    <property type="term" value="F:carboxypeptidase activity"/>
    <property type="evidence" value="ECO:0007669"/>
    <property type="project" value="UniProtKB-KW"/>
</dbReference>
<protein>
    <submittedName>
        <fullName evidence="7">Penicillin-binding protein 2</fullName>
    </submittedName>
</protein>
<dbReference type="InterPro" id="IPR050515">
    <property type="entry name" value="Beta-lactam/transpept"/>
</dbReference>
<organism evidence="7 8">
    <name type="scientific">Fertoeibacter niger</name>
    <dbReference type="NCBI Taxonomy" id="2656921"/>
    <lineage>
        <taxon>Bacteria</taxon>
        <taxon>Pseudomonadati</taxon>
        <taxon>Pseudomonadota</taxon>
        <taxon>Alphaproteobacteria</taxon>
        <taxon>Rhodobacterales</taxon>
        <taxon>Paracoccaceae</taxon>
        <taxon>Fertoeibacter</taxon>
    </lineage>
</organism>
<comment type="subcellular location">
    <subcellularLocation>
        <location evidence="1">Membrane</location>
    </subcellularLocation>
</comment>
<evidence type="ECO:0000313" key="7">
    <source>
        <dbReference type="EMBL" id="NUB43782.1"/>
    </source>
</evidence>
<dbReference type="Proteomes" id="UP000484076">
    <property type="component" value="Unassembled WGS sequence"/>
</dbReference>
<dbReference type="InterPro" id="IPR036138">
    <property type="entry name" value="PBP_dimer_sf"/>
</dbReference>
<dbReference type="Gene3D" id="3.30.450.330">
    <property type="match status" value="1"/>
</dbReference>
<reference evidence="7" key="1">
    <citation type="submission" date="2020-05" db="EMBL/GenBank/DDBJ databases">
        <title>Fertoebacter nigrum gen. nov., sp. nov., a new member of the family Rhodobacteraceae.</title>
        <authorList>
            <person name="Szuroczki S."/>
            <person name="Abbaszade G."/>
            <person name="Buni D."/>
            <person name="Schumann P."/>
            <person name="Toth E."/>
        </authorList>
    </citation>
    <scope>NUCLEOTIDE SEQUENCE</scope>
    <source>
        <strain evidence="7">RG-N-1a</strain>
    </source>
</reference>
<dbReference type="SUPFAM" id="SSF56519">
    <property type="entry name" value="Penicillin binding protein dimerisation domain"/>
    <property type="match status" value="1"/>
</dbReference>
<evidence type="ECO:0000256" key="4">
    <source>
        <dbReference type="SAM" id="Phobius"/>
    </source>
</evidence>
<dbReference type="PANTHER" id="PTHR30627">
    <property type="entry name" value="PEPTIDOGLYCAN D,D-TRANSPEPTIDASE"/>
    <property type="match status" value="1"/>
</dbReference>
<evidence type="ECO:0000259" key="5">
    <source>
        <dbReference type="Pfam" id="PF00905"/>
    </source>
</evidence>
<feature type="domain" description="Penicillin-binding protein transpeptidase" evidence="5">
    <location>
        <begin position="261"/>
        <end position="551"/>
    </location>
</feature>
<name>A0A8X8GV96_9RHOB</name>
<dbReference type="InterPro" id="IPR012338">
    <property type="entry name" value="Beta-lactam/transpept-like"/>
</dbReference>
<evidence type="ECO:0000259" key="6">
    <source>
        <dbReference type="Pfam" id="PF03717"/>
    </source>
</evidence>
<dbReference type="InterPro" id="IPR001460">
    <property type="entry name" value="PCN-bd_Tpept"/>
</dbReference>
<proteinExistence type="predicted"/>
<comment type="caution">
    <text evidence="7">The sequence shown here is derived from an EMBL/GenBank/DDBJ whole genome shotgun (WGS) entry which is preliminary data.</text>
</comment>
<keyword evidence="4" id="KW-1133">Transmembrane helix</keyword>
<feature type="transmembrane region" description="Helical" evidence="4">
    <location>
        <begin position="49"/>
        <end position="69"/>
    </location>
</feature>
<dbReference type="GO" id="GO:0071555">
    <property type="term" value="P:cell wall organization"/>
    <property type="evidence" value="ECO:0007669"/>
    <property type="project" value="TreeGrafter"/>
</dbReference>
<dbReference type="RefSeq" id="WP_174539327.1">
    <property type="nucleotide sequence ID" value="NZ_WHUT02000002.1"/>
</dbReference>
<dbReference type="GO" id="GO:0008658">
    <property type="term" value="F:penicillin binding"/>
    <property type="evidence" value="ECO:0007669"/>
    <property type="project" value="InterPro"/>
</dbReference>
<keyword evidence="8" id="KW-1185">Reference proteome</keyword>
<dbReference type="Gene3D" id="3.90.1310.10">
    <property type="entry name" value="Penicillin-binding protein 2a (Domain 2)"/>
    <property type="match status" value="1"/>
</dbReference>